<dbReference type="EMBL" id="JYIU01000044">
    <property type="protein sequence ID" value="KJL20012.1"/>
    <property type="molecule type" value="Genomic_DNA"/>
</dbReference>
<keyword evidence="2" id="KW-1133">Transmembrane helix</keyword>
<evidence type="ECO:0000256" key="1">
    <source>
        <dbReference type="SAM" id="MobiDB-lite"/>
    </source>
</evidence>
<dbReference type="Proteomes" id="UP000033572">
    <property type="component" value="Unassembled WGS sequence"/>
</dbReference>
<name>A0A0F0KGI8_9MICO</name>
<gene>
    <name evidence="3" type="ORF">RN50_02189</name>
</gene>
<organism evidence="3 4">
    <name type="scientific">Microbacterium foliorum</name>
    <dbReference type="NCBI Taxonomy" id="104336"/>
    <lineage>
        <taxon>Bacteria</taxon>
        <taxon>Bacillati</taxon>
        <taxon>Actinomycetota</taxon>
        <taxon>Actinomycetes</taxon>
        <taxon>Micrococcales</taxon>
        <taxon>Microbacteriaceae</taxon>
        <taxon>Microbacterium</taxon>
    </lineage>
</organism>
<dbReference type="RefSeq" id="WP_045254548.1">
    <property type="nucleotide sequence ID" value="NZ_CP031425.1"/>
</dbReference>
<comment type="caution">
    <text evidence="3">The sequence shown here is derived from an EMBL/GenBank/DDBJ whole genome shotgun (WGS) entry which is preliminary data.</text>
</comment>
<dbReference type="KEGG" id="mfol:DXT68_09415"/>
<keyword evidence="2" id="KW-0812">Transmembrane</keyword>
<sequence>MAETVGMLLTVAIVLVVVIAVVVVIVAVYSRVPLERKYEGSGGGLGGSFDAIWMPSAHGAGIERDRQTKRMAPAPVAGDPPHNIRGDRITIDL</sequence>
<evidence type="ECO:0000313" key="3">
    <source>
        <dbReference type="EMBL" id="KJL20012.1"/>
    </source>
</evidence>
<feature type="transmembrane region" description="Helical" evidence="2">
    <location>
        <begin position="6"/>
        <end position="29"/>
    </location>
</feature>
<feature type="region of interest" description="Disordered" evidence="1">
    <location>
        <begin position="64"/>
        <end position="83"/>
    </location>
</feature>
<accession>A0A0F0KGI8</accession>
<evidence type="ECO:0000256" key="2">
    <source>
        <dbReference type="SAM" id="Phobius"/>
    </source>
</evidence>
<keyword evidence="2" id="KW-0472">Membrane</keyword>
<dbReference type="AlphaFoldDB" id="A0A0F0KGI8"/>
<reference evidence="3 4" key="1">
    <citation type="submission" date="2015-02" db="EMBL/GenBank/DDBJ databases">
        <title>Draft genome sequences of ten Microbacterium spp. with emphasis on heavy metal contaminated environments.</title>
        <authorList>
            <person name="Corretto E."/>
        </authorList>
    </citation>
    <scope>NUCLEOTIDE SEQUENCE [LARGE SCALE GENOMIC DNA]</scope>
    <source>
        <strain evidence="3 4">DSM 12966</strain>
    </source>
</reference>
<keyword evidence="4" id="KW-1185">Reference proteome</keyword>
<protein>
    <submittedName>
        <fullName evidence="3">Uncharacterized protein</fullName>
    </submittedName>
</protein>
<dbReference type="PATRIC" id="fig|104336.4.peg.2234"/>
<dbReference type="GeneID" id="94444613"/>
<evidence type="ECO:0000313" key="4">
    <source>
        <dbReference type="Proteomes" id="UP000033572"/>
    </source>
</evidence>
<proteinExistence type="predicted"/>